<proteinExistence type="predicted"/>
<name>A0AAV7UUA8_PLEWA</name>
<keyword evidence="3" id="KW-1185">Reference proteome</keyword>
<organism evidence="2 3">
    <name type="scientific">Pleurodeles waltl</name>
    <name type="common">Iberian ribbed newt</name>
    <dbReference type="NCBI Taxonomy" id="8319"/>
    <lineage>
        <taxon>Eukaryota</taxon>
        <taxon>Metazoa</taxon>
        <taxon>Chordata</taxon>
        <taxon>Craniata</taxon>
        <taxon>Vertebrata</taxon>
        <taxon>Euteleostomi</taxon>
        <taxon>Amphibia</taxon>
        <taxon>Batrachia</taxon>
        <taxon>Caudata</taxon>
        <taxon>Salamandroidea</taxon>
        <taxon>Salamandridae</taxon>
        <taxon>Pleurodelinae</taxon>
        <taxon>Pleurodeles</taxon>
    </lineage>
</organism>
<gene>
    <name evidence="2" type="ORF">NDU88_001076</name>
</gene>
<evidence type="ECO:0000313" key="3">
    <source>
        <dbReference type="Proteomes" id="UP001066276"/>
    </source>
</evidence>
<reference evidence="2" key="1">
    <citation type="journal article" date="2022" name="bioRxiv">
        <title>Sequencing and chromosome-scale assembly of the giantPleurodeles waltlgenome.</title>
        <authorList>
            <person name="Brown T."/>
            <person name="Elewa A."/>
            <person name="Iarovenko S."/>
            <person name="Subramanian E."/>
            <person name="Araus A.J."/>
            <person name="Petzold A."/>
            <person name="Susuki M."/>
            <person name="Suzuki K.-i.T."/>
            <person name="Hayashi T."/>
            <person name="Toyoda A."/>
            <person name="Oliveira C."/>
            <person name="Osipova E."/>
            <person name="Leigh N.D."/>
            <person name="Simon A."/>
            <person name="Yun M.H."/>
        </authorList>
    </citation>
    <scope>NUCLEOTIDE SEQUENCE</scope>
    <source>
        <strain evidence="2">20211129_DDA</strain>
        <tissue evidence="2">Liver</tissue>
    </source>
</reference>
<feature type="region of interest" description="Disordered" evidence="1">
    <location>
        <begin position="34"/>
        <end position="60"/>
    </location>
</feature>
<dbReference type="AlphaFoldDB" id="A0AAV7UUA8"/>
<protein>
    <submittedName>
        <fullName evidence="2">Uncharacterized protein</fullName>
    </submittedName>
</protein>
<evidence type="ECO:0000313" key="2">
    <source>
        <dbReference type="EMBL" id="KAJ1191760.1"/>
    </source>
</evidence>
<dbReference type="EMBL" id="JANPWB010000004">
    <property type="protein sequence ID" value="KAJ1191760.1"/>
    <property type="molecule type" value="Genomic_DNA"/>
</dbReference>
<evidence type="ECO:0000256" key="1">
    <source>
        <dbReference type="SAM" id="MobiDB-lite"/>
    </source>
</evidence>
<accession>A0AAV7UUA8</accession>
<sequence length="88" mass="9467">MWLRPLGVFPPGRGSTVLPSSEVRVWSMASTPSRILSTPCHTSGPERPRQEGPLARHQLGRGSPAPAAILFCFRGPVGPRHGNGARFL</sequence>
<dbReference type="Proteomes" id="UP001066276">
    <property type="component" value="Chromosome 2_2"/>
</dbReference>
<comment type="caution">
    <text evidence="2">The sequence shown here is derived from an EMBL/GenBank/DDBJ whole genome shotgun (WGS) entry which is preliminary data.</text>
</comment>